<dbReference type="AlphaFoldDB" id="A0A1D2VH36"/>
<dbReference type="Proteomes" id="UP000095038">
    <property type="component" value="Unassembled WGS sequence"/>
</dbReference>
<evidence type="ECO:0000313" key="3">
    <source>
        <dbReference type="Proteomes" id="UP000095038"/>
    </source>
</evidence>
<dbReference type="InParanoid" id="A0A1D2VH36"/>
<reference evidence="3" key="1">
    <citation type="submission" date="2016-05" db="EMBL/GenBank/DDBJ databases">
        <title>Comparative genomics of biotechnologically important yeasts.</title>
        <authorList>
            <consortium name="DOE Joint Genome Institute"/>
            <person name="Riley R."/>
            <person name="Haridas S."/>
            <person name="Wolfe K.H."/>
            <person name="Lopes M.R."/>
            <person name="Hittinger C.T."/>
            <person name="Goker M."/>
            <person name="Salamov A."/>
            <person name="Wisecaver J."/>
            <person name="Long T.M."/>
            <person name="Aerts A.L."/>
            <person name="Barry K."/>
            <person name="Choi C."/>
            <person name="Clum A."/>
            <person name="Coughlan A.Y."/>
            <person name="Deshpande S."/>
            <person name="Douglass A.P."/>
            <person name="Hanson S.J."/>
            <person name="Klenk H.-P."/>
            <person name="Labutti K."/>
            <person name="Lapidus A."/>
            <person name="Lindquist E."/>
            <person name="Lipzen A."/>
            <person name="Meier-Kolthoff J.P."/>
            <person name="Ohm R.A."/>
            <person name="Otillar R.P."/>
            <person name="Pangilinan J."/>
            <person name="Peng Y."/>
            <person name="Rokas A."/>
            <person name="Rosa C.A."/>
            <person name="Scheuner C."/>
            <person name="Sibirny A.A."/>
            <person name="Slot J.C."/>
            <person name="Stielow J.B."/>
            <person name="Sun H."/>
            <person name="Kurtzman C.P."/>
            <person name="Blackwell M."/>
            <person name="Grigoriev I.V."/>
            <person name="Jeffries T.W."/>
        </authorList>
    </citation>
    <scope>NUCLEOTIDE SEQUENCE [LARGE SCALE GENOMIC DNA]</scope>
    <source>
        <strain evidence="3">DSM 1968</strain>
    </source>
</reference>
<organism evidence="2 3">
    <name type="scientific">Ascoidea rubescens DSM 1968</name>
    <dbReference type="NCBI Taxonomy" id="1344418"/>
    <lineage>
        <taxon>Eukaryota</taxon>
        <taxon>Fungi</taxon>
        <taxon>Dikarya</taxon>
        <taxon>Ascomycota</taxon>
        <taxon>Saccharomycotina</taxon>
        <taxon>Saccharomycetes</taxon>
        <taxon>Ascoideaceae</taxon>
        <taxon>Ascoidea</taxon>
    </lineage>
</organism>
<dbReference type="RefSeq" id="XP_020047253.1">
    <property type="nucleotide sequence ID" value="XM_020193180.1"/>
</dbReference>
<dbReference type="GeneID" id="30966816"/>
<evidence type="ECO:0000256" key="1">
    <source>
        <dbReference type="SAM" id="MobiDB-lite"/>
    </source>
</evidence>
<keyword evidence="3" id="KW-1185">Reference proteome</keyword>
<dbReference type="EMBL" id="KV454480">
    <property type="protein sequence ID" value="ODV60946.1"/>
    <property type="molecule type" value="Genomic_DNA"/>
</dbReference>
<sequence>MLCLVYLCNVASSARFASFFASRASATGCFKALTAPLRWRNSSHSAPATKETQPKSDITNEQKQSWSVFDKYLLLSGLLPPSSNSSSSSSPLPSWI</sequence>
<gene>
    <name evidence="2" type="ORF">ASCRUDRAFT_75703</name>
</gene>
<name>A0A1D2VH36_9ASCO</name>
<feature type="region of interest" description="Disordered" evidence="1">
    <location>
        <begin position="41"/>
        <end position="62"/>
    </location>
</feature>
<evidence type="ECO:0000313" key="2">
    <source>
        <dbReference type="EMBL" id="ODV60946.1"/>
    </source>
</evidence>
<proteinExistence type="predicted"/>
<protein>
    <submittedName>
        <fullName evidence="2">Uncharacterized protein</fullName>
    </submittedName>
</protein>
<accession>A0A1D2VH36</accession>